<dbReference type="GO" id="GO:0016491">
    <property type="term" value="F:oxidoreductase activity"/>
    <property type="evidence" value="ECO:0007669"/>
    <property type="project" value="InterPro"/>
</dbReference>
<gene>
    <name evidence="2" type="ORF">SAMN05192549_1086</name>
</gene>
<evidence type="ECO:0000259" key="1">
    <source>
        <dbReference type="PROSITE" id="PS51384"/>
    </source>
</evidence>
<dbReference type="Gene3D" id="3.40.50.80">
    <property type="entry name" value="Nucleotide-binding domain of ferredoxin-NADP reductase (FNR) module"/>
    <property type="match status" value="1"/>
</dbReference>
<dbReference type="RefSeq" id="WP_072786808.1">
    <property type="nucleotide sequence ID" value="NZ_FRCX01000008.1"/>
</dbReference>
<dbReference type="PROSITE" id="PS51384">
    <property type="entry name" value="FAD_FR"/>
    <property type="match status" value="1"/>
</dbReference>
<dbReference type="PANTHER" id="PTHR30157">
    <property type="entry name" value="FERRIC REDUCTASE, NADPH-DEPENDENT"/>
    <property type="match status" value="1"/>
</dbReference>
<dbReference type="PANTHER" id="PTHR30157:SF0">
    <property type="entry name" value="NADPH-DEPENDENT FERRIC-CHELATE REDUCTASE"/>
    <property type="match status" value="1"/>
</dbReference>
<dbReference type="InterPro" id="IPR013113">
    <property type="entry name" value="SIP_FAD-bd"/>
</dbReference>
<reference evidence="3" key="1">
    <citation type="submission" date="2016-11" db="EMBL/GenBank/DDBJ databases">
        <authorList>
            <person name="Varghese N."/>
            <person name="Submissions S."/>
        </authorList>
    </citation>
    <scope>NUCLEOTIDE SEQUENCE [LARGE SCALE GENOMIC DNA]</scope>
    <source>
        <strain evidence="3">Sac-22</strain>
    </source>
</reference>
<dbReference type="EMBL" id="FRCX01000008">
    <property type="protein sequence ID" value="SHN35127.1"/>
    <property type="molecule type" value="Genomic_DNA"/>
</dbReference>
<protein>
    <submittedName>
        <fullName evidence="2">NADPH-dependent ferric siderophore reductase, contains FAD-binding and SIP domains</fullName>
    </submittedName>
</protein>
<dbReference type="AlphaFoldDB" id="A0A1M7QTF2"/>
<dbReference type="InterPro" id="IPR017938">
    <property type="entry name" value="Riboflavin_synthase-like_b-brl"/>
</dbReference>
<evidence type="ECO:0000313" key="2">
    <source>
        <dbReference type="EMBL" id="SHN35127.1"/>
    </source>
</evidence>
<feature type="domain" description="FAD-binding FR-type" evidence="1">
    <location>
        <begin position="20"/>
        <end position="119"/>
    </location>
</feature>
<keyword evidence="3" id="KW-1185">Reference proteome</keyword>
<dbReference type="InterPro" id="IPR039261">
    <property type="entry name" value="FNR_nucleotide-bd"/>
</dbReference>
<dbReference type="Gene3D" id="2.40.30.10">
    <property type="entry name" value="Translation factors"/>
    <property type="match status" value="1"/>
</dbReference>
<dbReference type="OrthoDB" id="9814826at2"/>
<accession>A0A1M7QTF2</accession>
<sequence length="234" mass="25100">MDTPTSPQRAGRFESALQKWFTRSAQVLAVEPIGDRFRLVTLGGGALRNVAWTPGDKLQVQFGGWVQRTYTPIDWDATNGRTRILVYLHGDAPGTRWARALRAGDPCVFFGPRRSVRLAPGASPVVLFGDETSLGLAAALSRQATLHMLCEVTARAEVLAVIADLGLEHVRLAARGEGAAGMAALLQADPMADIVLTGQASAIQQVTRMLREQGLASGQRHSKAYWAAGKTGLD</sequence>
<organism evidence="2 3">
    <name type="scientific">Duganella sacchari</name>
    <dbReference type="NCBI Taxonomy" id="551987"/>
    <lineage>
        <taxon>Bacteria</taxon>
        <taxon>Pseudomonadati</taxon>
        <taxon>Pseudomonadota</taxon>
        <taxon>Betaproteobacteria</taxon>
        <taxon>Burkholderiales</taxon>
        <taxon>Oxalobacteraceae</taxon>
        <taxon>Telluria group</taxon>
        <taxon>Duganella</taxon>
    </lineage>
</organism>
<dbReference type="STRING" id="551987.SAMN05192549_1086"/>
<evidence type="ECO:0000313" key="3">
    <source>
        <dbReference type="Proteomes" id="UP000184339"/>
    </source>
</evidence>
<dbReference type="SUPFAM" id="SSF63380">
    <property type="entry name" value="Riboflavin synthase domain-like"/>
    <property type="match status" value="1"/>
</dbReference>
<dbReference type="CDD" id="cd06193">
    <property type="entry name" value="siderophore_interacting"/>
    <property type="match status" value="1"/>
</dbReference>
<dbReference type="InterPro" id="IPR039374">
    <property type="entry name" value="SIP_fam"/>
</dbReference>
<dbReference type="Proteomes" id="UP000184339">
    <property type="component" value="Unassembled WGS sequence"/>
</dbReference>
<dbReference type="InterPro" id="IPR017927">
    <property type="entry name" value="FAD-bd_FR_type"/>
</dbReference>
<dbReference type="Pfam" id="PF08021">
    <property type="entry name" value="FAD_binding_9"/>
    <property type="match status" value="1"/>
</dbReference>
<name>A0A1M7QTF2_9BURK</name>
<proteinExistence type="predicted"/>